<feature type="transmembrane region" description="Helical" evidence="4">
    <location>
        <begin position="411"/>
        <end position="430"/>
    </location>
</feature>
<evidence type="ECO:0000313" key="6">
    <source>
        <dbReference type="Proteomes" id="UP000638014"/>
    </source>
</evidence>
<keyword evidence="2 4" id="KW-1133">Transmembrane helix</keyword>
<dbReference type="EMBL" id="JACXAF010000003">
    <property type="protein sequence ID" value="MBD1388243.1"/>
    <property type="molecule type" value="Genomic_DNA"/>
</dbReference>
<protein>
    <submittedName>
        <fullName evidence="5">MFS transporter</fullName>
    </submittedName>
</protein>
<feature type="transmembrane region" description="Helical" evidence="4">
    <location>
        <begin position="228"/>
        <end position="250"/>
    </location>
</feature>
<feature type="transmembrane region" description="Helical" evidence="4">
    <location>
        <begin position="288"/>
        <end position="308"/>
    </location>
</feature>
<dbReference type="InterPro" id="IPR011701">
    <property type="entry name" value="MFS"/>
</dbReference>
<name>A0A8J6QTT6_9GAMM</name>
<dbReference type="Gene3D" id="1.20.1250.20">
    <property type="entry name" value="MFS general substrate transporter like domains"/>
    <property type="match status" value="1"/>
</dbReference>
<reference evidence="5" key="1">
    <citation type="submission" date="2020-09" db="EMBL/GenBank/DDBJ databases">
        <title>A novel bacterium of genus Neiella, isolated from South China Sea.</title>
        <authorList>
            <person name="Huang H."/>
            <person name="Mo K."/>
            <person name="Hu Y."/>
        </authorList>
    </citation>
    <scope>NUCLEOTIDE SEQUENCE</scope>
    <source>
        <strain evidence="5">HB171785</strain>
    </source>
</reference>
<feature type="transmembrane region" description="Helical" evidence="4">
    <location>
        <begin position="31"/>
        <end position="50"/>
    </location>
</feature>
<dbReference type="SUPFAM" id="SSF103473">
    <property type="entry name" value="MFS general substrate transporter"/>
    <property type="match status" value="1"/>
</dbReference>
<comment type="caution">
    <text evidence="5">The sequence shown here is derived from an EMBL/GenBank/DDBJ whole genome shotgun (WGS) entry which is preliminary data.</text>
</comment>
<feature type="transmembrane region" description="Helical" evidence="4">
    <location>
        <begin position="70"/>
        <end position="89"/>
    </location>
</feature>
<evidence type="ECO:0000256" key="1">
    <source>
        <dbReference type="ARBA" id="ARBA00022692"/>
    </source>
</evidence>
<proteinExistence type="predicted"/>
<evidence type="ECO:0000256" key="2">
    <source>
        <dbReference type="ARBA" id="ARBA00022989"/>
    </source>
</evidence>
<feature type="transmembrane region" description="Helical" evidence="4">
    <location>
        <begin position="127"/>
        <end position="146"/>
    </location>
</feature>
<feature type="transmembrane region" description="Helical" evidence="4">
    <location>
        <begin position="320"/>
        <end position="346"/>
    </location>
</feature>
<gene>
    <name evidence="5" type="ORF">IC617_02260</name>
</gene>
<dbReference type="GO" id="GO:0022857">
    <property type="term" value="F:transmembrane transporter activity"/>
    <property type="evidence" value="ECO:0007669"/>
    <property type="project" value="InterPro"/>
</dbReference>
<keyword evidence="6" id="KW-1185">Reference proteome</keyword>
<evidence type="ECO:0000256" key="3">
    <source>
        <dbReference type="ARBA" id="ARBA00023136"/>
    </source>
</evidence>
<dbReference type="Proteomes" id="UP000638014">
    <property type="component" value="Unassembled WGS sequence"/>
</dbReference>
<dbReference type="RefSeq" id="WP_191143371.1">
    <property type="nucleotide sequence ID" value="NZ_JACXAF010000003.1"/>
</dbReference>
<keyword evidence="3 4" id="KW-0472">Membrane</keyword>
<dbReference type="Pfam" id="PF07690">
    <property type="entry name" value="MFS_1"/>
    <property type="match status" value="1"/>
</dbReference>
<feature type="transmembrane region" description="Helical" evidence="4">
    <location>
        <begin position="158"/>
        <end position="176"/>
    </location>
</feature>
<feature type="transmembrane region" description="Helical" evidence="4">
    <location>
        <begin position="188"/>
        <end position="207"/>
    </location>
</feature>
<evidence type="ECO:0000313" key="5">
    <source>
        <dbReference type="EMBL" id="MBD1388243.1"/>
    </source>
</evidence>
<sequence>MTFSAHYRSQPEYSVLERVLRLGGDVQPGEGLKVLSLFFILFMLMFTAYILKPVREELILVEQGSELKSYATAFQALLLLFLLPAYGAFSRRFSSRRFMMAVMSFFILSFVLFLLASLAGLAIGLLFYIWLGAFGVLTISQFWAYASDRLDEDSGKRLFGLIAFGASMGAMIGAMAAKALPLELDSRIILAAGAITLMLSQLPVLFAKSSQVKLNLDRPKQPTKLFNAFALIRANRYLMLIALFVLLFSWTNSLGEYLVSLLVEHNYDMALESGSVELSKNAYIKQFYSNYFLAVNIGSALLQFFVVSRFINAFGVKLSLVLVPLFIFIGYALVLFVGALLLFKIIKIVENSLDYSLMNTVKQMLYIPTSRQERYEARALIETLCVRGGDMLQGLTVFVGLNVLALHPKSFLYFIVVVAIVVIALALNIGNRYRQLHRPD</sequence>
<dbReference type="AlphaFoldDB" id="A0A8J6QTT6"/>
<dbReference type="InterPro" id="IPR036259">
    <property type="entry name" value="MFS_trans_sf"/>
</dbReference>
<dbReference type="PANTHER" id="PTHR43596:SF1">
    <property type="entry name" value="ADP,ATP CARRIER PROTEIN"/>
    <property type="match status" value="1"/>
</dbReference>
<evidence type="ECO:0000256" key="4">
    <source>
        <dbReference type="SAM" id="Phobius"/>
    </source>
</evidence>
<keyword evidence="1 4" id="KW-0812">Transmembrane</keyword>
<organism evidence="5 6">
    <name type="scientific">Neiella litorisoli</name>
    <dbReference type="NCBI Taxonomy" id="2771431"/>
    <lineage>
        <taxon>Bacteria</taxon>
        <taxon>Pseudomonadati</taxon>
        <taxon>Pseudomonadota</taxon>
        <taxon>Gammaproteobacteria</taxon>
        <taxon>Alteromonadales</taxon>
        <taxon>Echinimonadaceae</taxon>
        <taxon>Neiella</taxon>
    </lineage>
</organism>
<feature type="transmembrane region" description="Helical" evidence="4">
    <location>
        <begin position="101"/>
        <end position="121"/>
    </location>
</feature>
<accession>A0A8J6QTT6</accession>
<dbReference type="PANTHER" id="PTHR43596">
    <property type="entry name" value="ADP,ATP CARRIER PROTEIN"/>
    <property type="match status" value="1"/>
</dbReference>